<dbReference type="EMBL" id="LT899436">
    <property type="protein sequence ID" value="SNR15851.1"/>
    <property type="molecule type" value="Genomic_DNA"/>
</dbReference>
<dbReference type="KEGG" id="tje:TJEJU_2157"/>
<evidence type="ECO:0000313" key="5">
    <source>
        <dbReference type="EMBL" id="SNR15851.1"/>
    </source>
</evidence>
<dbReference type="PANTHER" id="PTHR43547">
    <property type="entry name" value="TWO-COMPONENT HISTIDINE KINASE"/>
    <property type="match status" value="1"/>
</dbReference>
<dbReference type="Pfam" id="PF07495">
    <property type="entry name" value="Y_Y_Y"/>
    <property type="match status" value="1"/>
</dbReference>
<dbReference type="Pfam" id="PF07494">
    <property type="entry name" value="Reg_prop"/>
    <property type="match status" value="2"/>
</dbReference>
<dbReference type="Gene3D" id="2.40.50.1020">
    <property type="entry name" value="LytTr DNA-binding domain"/>
    <property type="match status" value="1"/>
</dbReference>
<sequence>MKKLFIKSVCCTLLFFISKLITAQSFIYTNYSTADGLSSSEVYDITQDKNGYLWFATDRGLTRYDGYEFKKYTTNDGIDDLVILNFYEQNDGTILCITLNRKLFFINPDTDSFTSYKYNRVLKQITDYNAIINITKKEDSLYINLATSLGYLKINQEGIIENKLISCIKDLDMSNKNIDASYIKHPKQGFSASLSFDKIKKKYEKNCHIYLDRPFEDYFIFIDRKEMYVLNTTTDFLKRIVNDNITVVTGTYDSNHFWIGLNHGGGKVFSKDGKLKYHFFPNKTVTKFFVDHEGGLWIGTTDSGVYYIKNKYIGSHAISTSCKDVTSLTKNKKNQLYVAYSNGEVYKQKNYQYKKLWESKNKHPVKIQYNQKVKKLFIDTYNFSYQEEVNSIQKINSHKYFVSRAISDNPNRLPVLTNRIIDDTINVQILPHTYTKKINRILDIEYANEGYFFGTLSGGYHYKKDSLYALKEIDSHFKVRIEDIDKVDKRYYFASLGNGVIVMDKDSTFTIKESDGLSSDIITEIYPKNNKEVFVTSNTGLNKITFSNDLKNYTVSKLSIDEGLPSNHINDVEVINDTIWIATKKGLFSYPEKKMDLKQETISRDWLKIESVTINNKFENQLNKISALNYNENTLEIKFSAISFKKNKDVLYRYRLVGLENNWNITQNKSVKYNHLTAGKYTFEIQTKGGNIVWNTKSTTLTFKIHLPFWKTWWFNTLILIAISVIIYMFFKFKILSYDKELFKELLFLVLKKLNGKSQHIIIKESGIEIKLDTSLIHYAKSAGNYLEIVTLEKTYVVRKKMGDFEKNLPDKENFIRVHRSYIIRKDKIESKNTKWVKVNGEQIPVSRNNKEKIDKMVFY</sequence>
<dbReference type="Pfam" id="PF04397">
    <property type="entry name" value="LytTR"/>
    <property type="match status" value="1"/>
</dbReference>
<protein>
    <submittedName>
        <fullName evidence="5">Probable hybrid two-component system sensor histidine kinase and response regulator receiver</fullName>
    </submittedName>
</protein>
<gene>
    <name evidence="5" type="ORF">TJEJU_2157</name>
</gene>
<feature type="transmembrane region" description="Helical" evidence="2">
    <location>
        <begin position="713"/>
        <end position="731"/>
    </location>
</feature>
<dbReference type="SUPFAM" id="SSF63829">
    <property type="entry name" value="Calcium-dependent phosphotriesterase"/>
    <property type="match status" value="1"/>
</dbReference>
<dbReference type="InterPro" id="IPR011123">
    <property type="entry name" value="Y_Y_Y"/>
</dbReference>
<evidence type="ECO:0000313" key="6">
    <source>
        <dbReference type="Proteomes" id="UP000215214"/>
    </source>
</evidence>
<dbReference type="InterPro" id="IPR011110">
    <property type="entry name" value="Reg_prop"/>
</dbReference>
<keyword evidence="5" id="KW-0418">Kinase</keyword>
<dbReference type="InterPro" id="IPR007492">
    <property type="entry name" value="LytTR_DNA-bd_dom"/>
</dbReference>
<proteinExistence type="predicted"/>
<keyword evidence="2" id="KW-1133">Transmembrane helix</keyword>
<feature type="domain" description="HTH LytTR-type" evidence="4">
    <location>
        <begin position="770"/>
        <end position="831"/>
    </location>
</feature>
<keyword evidence="6" id="KW-1185">Reference proteome</keyword>
<keyword evidence="5" id="KW-0808">Transferase</keyword>
<keyword evidence="1" id="KW-0597">Phosphoprotein</keyword>
<dbReference type="Gene3D" id="2.130.10.10">
    <property type="entry name" value="YVTN repeat-like/Quinoprotein amine dehydrogenase"/>
    <property type="match status" value="3"/>
</dbReference>
<reference evidence="5 6" key="1">
    <citation type="submission" date="2017-07" db="EMBL/GenBank/DDBJ databases">
        <authorList>
            <person name="Sun Z.S."/>
            <person name="Albrecht U."/>
            <person name="Echele G."/>
            <person name="Lee C.C."/>
        </authorList>
    </citation>
    <scope>NUCLEOTIDE SEQUENCE [LARGE SCALE GENOMIC DNA]</scope>
    <source>
        <strain evidence="6">type strain: KCTC 22618</strain>
    </source>
</reference>
<dbReference type="Gene3D" id="2.60.40.10">
    <property type="entry name" value="Immunoglobulins"/>
    <property type="match status" value="1"/>
</dbReference>
<name>A0A238U9J1_9FLAO</name>
<dbReference type="RefSeq" id="WP_095071947.1">
    <property type="nucleotide sequence ID" value="NZ_LT899436.1"/>
</dbReference>
<accession>A0A238U9J1</accession>
<organism evidence="5 6">
    <name type="scientific">Tenacibaculum jejuense</name>
    <dbReference type="NCBI Taxonomy" id="584609"/>
    <lineage>
        <taxon>Bacteria</taxon>
        <taxon>Pseudomonadati</taxon>
        <taxon>Bacteroidota</taxon>
        <taxon>Flavobacteriia</taxon>
        <taxon>Flavobacteriales</taxon>
        <taxon>Flavobacteriaceae</taxon>
        <taxon>Tenacibaculum</taxon>
    </lineage>
</organism>
<dbReference type="SUPFAM" id="SSF101898">
    <property type="entry name" value="NHL repeat"/>
    <property type="match status" value="1"/>
</dbReference>
<dbReference type="InterPro" id="IPR015943">
    <property type="entry name" value="WD40/YVTN_repeat-like_dom_sf"/>
</dbReference>
<evidence type="ECO:0000256" key="2">
    <source>
        <dbReference type="SAM" id="Phobius"/>
    </source>
</evidence>
<keyword evidence="3" id="KW-0732">Signal</keyword>
<dbReference type="Proteomes" id="UP000215214">
    <property type="component" value="Chromosome TJEJU"/>
</dbReference>
<dbReference type="GO" id="GO:0003677">
    <property type="term" value="F:DNA binding"/>
    <property type="evidence" value="ECO:0007669"/>
    <property type="project" value="InterPro"/>
</dbReference>
<dbReference type="GO" id="GO:0000155">
    <property type="term" value="F:phosphorelay sensor kinase activity"/>
    <property type="evidence" value="ECO:0007669"/>
    <property type="project" value="TreeGrafter"/>
</dbReference>
<keyword evidence="2" id="KW-0472">Membrane</keyword>
<dbReference type="PROSITE" id="PS50930">
    <property type="entry name" value="HTH_LYTTR"/>
    <property type="match status" value="1"/>
</dbReference>
<evidence type="ECO:0000256" key="1">
    <source>
        <dbReference type="ARBA" id="ARBA00022553"/>
    </source>
</evidence>
<dbReference type="InterPro" id="IPR013783">
    <property type="entry name" value="Ig-like_fold"/>
</dbReference>
<feature type="signal peptide" evidence="3">
    <location>
        <begin position="1"/>
        <end position="23"/>
    </location>
</feature>
<dbReference type="PANTHER" id="PTHR43547:SF2">
    <property type="entry name" value="HYBRID SIGNAL TRANSDUCTION HISTIDINE KINASE C"/>
    <property type="match status" value="1"/>
</dbReference>
<keyword evidence="2" id="KW-0812">Transmembrane</keyword>
<evidence type="ECO:0000259" key="4">
    <source>
        <dbReference type="PROSITE" id="PS50930"/>
    </source>
</evidence>
<dbReference type="AlphaFoldDB" id="A0A238U9J1"/>
<dbReference type="SMART" id="SM00850">
    <property type="entry name" value="LytTR"/>
    <property type="match status" value="1"/>
</dbReference>
<evidence type="ECO:0000256" key="3">
    <source>
        <dbReference type="SAM" id="SignalP"/>
    </source>
</evidence>
<dbReference type="OrthoDB" id="799853at2"/>
<feature type="chain" id="PRO_5011991755" evidence="3">
    <location>
        <begin position="24"/>
        <end position="860"/>
    </location>
</feature>